<evidence type="ECO:0000256" key="2">
    <source>
        <dbReference type="ARBA" id="ARBA00023125"/>
    </source>
</evidence>
<dbReference type="PRINTS" id="PR00033">
    <property type="entry name" value="HTHASNC"/>
</dbReference>
<keyword evidence="2 5" id="KW-0238">DNA-binding</keyword>
<evidence type="ECO:0000259" key="4">
    <source>
        <dbReference type="PROSITE" id="PS50956"/>
    </source>
</evidence>
<feature type="domain" description="HTH asnC-type" evidence="4">
    <location>
        <begin position="19"/>
        <end position="80"/>
    </location>
</feature>
<dbReference type="PANTHER" id="PTHR30154">
    <property type="entry name" value="LEUCINE-RESPONSIVE REGULATORY PROTEIN"/>
    <property type="match status" value="1"/>
</dbReference>
<evidence type="ECO:0000313" key="5">
    <source>
        <dbReference type="EMBL" id="MBA8928349.1"/>
    </source>
</evidence>
<keyword evidence="3" id="KW-0804">Transcription</keyword>
<dbReference type="InterPro" id="IPR036390">
    <property type="entry name" value="WH_DNA-bd_sf"/>
</dbReference>
<evidence type="ECO:0000313" key="6">
    <source>
        <dbReference type="Proteomes" id="UP000517916"/>
    </source>
</evidence>
<dbReference type="Proteomes" id="UP000517916">
    <property type="component" value="Unassembled WGS sequence"/>
</dbReference>
<gene>
    <name evidence="5" type="ORF">BC739_005566</name>
</gene>
<dbReference type="RefSeq" id="WP_182838853.1">
    <property type="nucleotide sequence ID" value="NZ_BAAABQ010000073.1"/>
</dbReference>
<dbReference type="InterPro" id="IPR019887">
    <property type="entry name" value="Tscrpt_reg_AsnC/Lrp_C"/>
</dbReference>
<dbReference type="PANTHER" id="PTHR30154:SF34">
    <property type="entry name" value="TRANSCRIPTIONAL REGULATOR AZLB"/>
    <property type="match status" value="1"/>
</dbReference>
<dbReference type="Pfam" id="PF01037">
    <property type="entry name" value="AsnC_trans_reg"/>
    <property type="match status" value="1"/>
</dbReference>
<proteinExistence type="predicted"/>
<keyword evidence="6" id="KW-1185">Reference proteome</keyword>
<dbReference type="PROSITE" id="PS50956">
    <property type="entry name" value="HTH_ASNC_2"/>
    <property type="match status" value="1"/>
</dbReference>
<dbReference type="Gene3D" id="3.30.70.920">
    <property type="match status" value="1"/>
</dbReference>
<dbReference type="SUPFAM" id="SSF46785">
    <property type="entry name" value="Winged helix' DNA-binding domain"/>
    <property type="match status" value="1"/>
</dbReference>
<evidence type="ECO:0000256" key="3">
    <source>
        <dbReference type="ARBA" id="ARBA00023163"/>
    </source>
</evidence>
<evidence type="ECO:0000256" key="1">
    <source>
        <dbReference type="ARBA" id="ARBA00023015"/>
    </source>
</evidence>
<dbReference type="InterPro" id="IPR019888">
    <property type="entry name" value="Tscrpt_reg_AsnC-like"/>
</dbReference>
<dbReference type="GO" id="GO:0003677">
    <property type="term" value="F:DNA binding"/>
    <property type="evidence" value="ECO:0007669"/>
    <property type="project" value="UniProtKB-KW"/>
</dbReference>
<dbReference type="Pfam" id="PF13412">
    <property type="entry name" value="HTH_24"/>
    <property type="match status" value="1"/>
</dbReference>
<protein>
    <submittedName>
        <fullName evidence="5">DNA-binding Lrp family transcriptional regulator</fullName>
    </submittedName>
</protein>
<dbReference type="SMART" id="SM00344">
    <property type="entry name" value="HTH_ASNC"/>
    <property type="match status" value="1"/>
</dbReference>
<dbReference type="EMBL" id="JACJID010000004">
    <property type="protein sequence ID" value="MBA8928349.1"/>
    <property type="molecule type" value="Genomic_DNA"/>
</dbReference>
<dbReference type="Gene3D" id="1.10.10.10">
    <property type="entry name" value="Winged helix-like DNA-binding domain superfamily/Winged helix DNA-binding domain"/>
    <property type="match status" value="1"/>
</dbReference>
<dbReference type="InterPro" id="IPR036388">
    <property type="entry name" value="WH-like_DNA-bd_sf"/>
</dbReference>
<accession>A0ABR6BN77</accession>
<organism evidence="5 6">
    <name type="scientific">Kutzneria viridogrisea</name>
    <dbReference type="NCBI Taxonomy" id="47990"/>
    <lineage>
        <taxon>Bacteria</taxon>
        <taxon>Bacillati</taxon>
        <taxon>Actinomycetota</taxon>
        <taxon>Actinomycetes</taxon>
        <taxon>Pseudonocardiales</taxon>
        <taxon>Pseudonocardiaceae</taxon>
        <taxon>Kutzneria</taxon>
    </lineage>
</organism>
<reference evidence="5 6" key="1">
    <citation type="submission" date="2020-08" db="EMBL/GenBank/DDBJ databases">
        <title>Genomic Encyclopedia of Archaeal and Bacterial Type Strains, Phase II (KMG-II): from individual species to whole genera.</title>
        <authorList>
            <person name="Goeker M."/>
        </authorList>
    </citation>
    <scope>NUCLEOTIDE SEQUENCE [LARGE SCALE GENOMIC DNA]</scope>
    <source>
        <strain evidence="5 6">DSM 43850</strain>
    </source>
</reference>
<dbReference type="InterPro" id="IPR011008">
    <property type="entry name" value="Dimeric_a/b-barrel"/>
</dbReference>
<dbReference type="SUPFAM" id="SSF54909">
    <property type="entry name" value="Dimeric alpha+beta barrel"/>
    <property type="match status" value="1"/>
</dbReference>
<dbReference type="InterPro" id="IPR000485">
    <property type="entry name" value="AsnC-type_HTH_dom"/>
</dbReference>
<name>A0ABR6BN77_9PSEU</name>
<sequence>MSFETHATPTAGGRSAAQLDEIDRAILSELHKDGRVSIRVLAERVHISRTNAYARLDRLLSEHVITGFTAEVSPHRAGLGTSAYVLLTIEQNSWRTVAGALRKIRYIEHLAMVGGDFDVLALVRAPDNAALREVVLEQIQSVKGVRATRTWLVFDEAEGRGPEWVPAGK</sequence>
<keyword evidence="1" id="KW-0805">Transcription regulation</keyword>
<comment type="caution">
    <text evidence="5">The sequence shown here is derived from an EMBL/GenBank/DDBJ whole genome shotgun (WGS) entry which is preliminary data.</text>
</comment>